<dbReference type="Proteomes" id="UP001169027">
    <property type="component" value="Unassembled WGS sequence"/>
</dbReference>
<dbReference type="EMBL" id="JAUKVY010000010">
    <property type="protein sequence ID" value="MDO1533721.1"/>
    <property type="molecule type" value="Genomic_DNA"/>
</dbReference>
<feature type="transmembrane region" description="Helical" evidence="1">
    <location>
        <begin position="256"/>
        <end position="285"/>
    </location>
</feature>
<proteinExistence type="predicted"/>
<organism evidence="2 3">
    <name type="scientific">Variovorax ginsengisoli</name>
    <dbReference type="NCBI Taxonomy" id="363844"/>
    <lineage>
        <taxon>Bacteria</taxon>
        <taxon>Pseudomonadati</taxon>
        <taxon>Pseudomonadota</taxon>
        <taxon>Betaproteobacteria</taxon>
        <taxon>Burkholderiales</taxon>
        <taxon>Comamonadaceae</taxon>
        <taxon>Variovorax</taxon>
    </lineage>
</organism>
<reference evidence="2" key="1">
    <citation type="submission" date="2023-06" db="EMBL/GenBank/DDBJ databases">
        <authorList>
            <person name="Jiang Y."/>
            <person name="Liu Q."/>
        </authorList>
    </citation>
    <scope>NUCLEOTIDE SEQUENCE</scope>
    <source>
        <strain evidence="2">CGMCC 1.12090</strain>
    </source>
</reference>
<name>A0ABT8S8H6_9BURK</name>
<dbReference type="RefSeq" id="WP_301810660.1">
    <property type="nucleotide sequence ID" value="NZ_JAUJZH010000010.1"/>
</dbReference>
<sequence>MNSVALPSSFQDAAVTEAVKLIEETGPLDDAQAVRHAMALQGDAAARIAERAQLLGQRIGLQAEMARARAWAPWVLLALVALIVVAGLTLAGSVLGGGQRQINVVVALTSLLGLHLVTLLLWLAGLVLPLGAFQASFGWLWLSLTARVAAGRSGQAPVLLRATTRLLARARLLPWALGLASHAIWTLSFAVVLAALLFALAFRNYTLSWETTILEPDFFVRSVQWLGRAPAWLGFPVPDAQAVLSPLAAASGQRAWALWLTGCIVVYGLLPRLALALLSAAVCALRRQALQPDLSEPYFQRLLARFDALAPRQIVDADPGRIAHGRPAHLSAGDTADTLVAIGFELPPEQDWPPVSLDTAARILRIDGSAAQRRELLDMLAHIRPRRAVIGCRAAASPDRGTERFLREVMALCGECRLWLVGAPDDAAARGRWQAWLADAGLDALGVAEAPEAVMHGWA</sequence>
<feature type="transmembrane region" description="Helical" evidence="1">
    <location>
        <begin position="71"/>
        <end position="95"/>
    </location>
</feature>
<protein>
    <submittedName>
        <fullName evidence="2">DUF2868 domain-containing protein</fullName>
    </submittedName>
</protein>
<evidence type="ECO:0000313" key="3">
    <source>
        <dbReference type="Proteomes" id="UP001169027"/>
    </source>
</evidence>
<dbReference type="Pfam" id="PF11067">
    <property type="entry name" value="DUF2868"/>
    <property type="match status" value="1"/>
</dbReference>
<keyword evidence="1" id="KW-0472">Membrane</keyword>
<evidence type="ECO:0000313" key="2">
    <source>
        <dbReference type="EMBL" id="MDO1533721.1"/>
    </source>
</evidence>
<feature type="transmembrane region" description="Helical" evidence="1">
    <location>
        <begin position="102"/>
        <end position="124"/>
    </location>
</feature>
<dbReference type="InterPro" id="IPR021296">
    <property type="entry name" value="DUF2868"/>
</dbReference>
<keyword evidence="1" id="KW-1133">Transmembrane helix</keyword>
<keyword evidence="3" id="KW-1185">Reference proteome</keyword>
<feature type="transmembrane region" description="Helical" evidence="1">
    <location>
        <begin position="172"/>
        <end position="202"/>
    </location>
</feature>
<accession>A0ABT8S8H6</accession>
<keyword evidence="1" id="KW-0812">Transmembrane</keyword>
<comment type="caution">
    <text evidence="2">The sequence shown here is derived from an EMBL/GenBank/DDBJ whole genome shotgun (WGS) entry which is preliminary data.</text>
</comment>
<evidence type="ECO:0000256" key="1">
    <source>
        <dbReference type="SAM" id="Phobius"/>
    </source>
</evidence>
<gene>
    <name evidence="2" type="ORF">Q2T77_15615</name>
</gene>